<dbReference type="InterPro" id="IPR011992">
    <property type="entry name" value="EF-hand-dom_pair"/>
</dbReference>
<evidence type="ECO:0000256" key="1">
    <source>
        <dbReference type="ARBA" id="ARBA00022527"/>
    </source>
</evidence>
<evidence type="ECO:0000256" key="5">
    <source>
        <dbReference type="ARBA" id="ARBA00022840"/>
    </source>
</evidence>
<sequence>MIHITDHPWLQNANKAPNVNLGETIRARLQQFSVMNKFKKKALRVIAEHLSVEEIADIKEMFENMDINKKGQINFDELKYGLRKLGHQVADSDVKALLEAATTQSDKEFIQSMLYQYGLAFDDIPTNGA</sequence>
<reference evidence="7 8" key="1">
    <citation type="submission" date="2020-08" db="EMBL/GenBank/DDBJ databases">
        <title>Plant Genome Project.</title>
        <authorList>
            <person name="Zhang R.-G."/>
        </authorList>
    </citation>
    <scope>NUCLEOTIDE SEQUENCE [LARGE SCALE GENOMIC DNA]</scope>
    <source>
        <tissue evidence="7">Rhizome</tissue>
    </source>
</reference>
<dbReference type="PROSITE" id="PS50222">
    <property type="entry name" value="EF_HAND_2"/>
    <property type="match status" value="1"/>
</dbReference>
<protein>
    <recommendedName>
        <fullName evidence="6">EF-hand domain-containing protein</fullName>
    </recommendedName>
</protein>
<keyword evidence="1" id="KW-0723">Serine/threonine-protein kinase</keyword>
<dbReference type="AlphaFoldDB" id="A0A8J5KBF3"/>
<keyword evidence="5" id="KW-0067">ATP-binding</keyword>
<proteinExistence type="predicted"/>
<dbReference type="SMART" id="SM00054">
    <property type="entry name" value="EFh"/>
    <property type="match status" value="1"/>
</dbReference>
<dbReference type="Pfam" id="PF00036">
    <property type="entry name" value="EF-hand_1"/>
    <property type="match status" value="1"/>
</dbReference>
<evidence type="ECO:0000313" key="8">
    <source>
        <dbReference type="Proteomes" id="UP000734854"/>
    </source>
</evidence>
<keyword evidence="3" id="KW-0547">Nucleotide-binding</keyword>
<evidence type="ECO:0000256" key="3">
    <source>
        <dbReference type="ARBA" id="ARBA00022741"/>
    </source>
</evidence>
<dbReference type="InterPro" id="IPR002048">
    <property type="entry name" value="EF_hand_dom"/>
</dbReference>
<gene>
    <name evidence="7" type="ORF">ZIOFF_063791</name>
</gene>
<name>A0A8J5KBF3_ZINOF</name>
<evidence type="ECO:0000259" key="6">
    <source>
        <dbReference type="PROSITE" id="PS50222"/>
    </source>
</evidence>
<dbReference type="PANTHER" id="PTHR24349">
    <property type="entry name" value="SERINE/THREONINE-PROTEIN KINASE"/>
    <property type="match status" value="1"/>
</dbReference>
<accession>A0A8J5KBF3</accession>
<feature type="domain" description="EF-hand" evidence="6">
    <location>
        <begin position="53"/>
        <end position="88"/>
    </location>
</feature>
<organism evidence="7 8">
    <name type="scientific">Zingiber officinale</name>
    <name type="common">Ginger</name>
    <name type="synonym">Amomum zingiber</name>
    <dbReference type="NCBI Taxonomy" id="94328"/>
    <lineage>
        <taxon>Eukaryota</taxon>
        <taxon>Viridiplantae</taxon>
        <taxon>Streptophyta</taxon>
        <taxon>Embryophyta</taxon>
        <taxon>Tracheophyta</taxon>
        <taxon>Spermatophyta</taxon>
        <taxon>Magnoliopsida</taxon>
        <taxon>Liliopsida</taxon>
        <taxon>Zingiberales</taxon>
        <taxon>Zingiberaceae</taxon>
        <taxon>Zingiber</taxon>
    </lineage>
</organism>
<keyword evidence="8" id="KW-1185">Reference proteome</keyword>
<keyword evidence="2" id="KW-0808">Transferase</keyword>
<dbReference type="Gene3D" id="1.10.238.10">
    <property type="entry name" value="EF-hand"/>
    <property type="match status" value="1"/>
</dbReference>
<comment type="caution">
    <text evidence="7">The sequence shown here is derived from an EMBL/GenBank/DDBJ whole genome shotgun (WGS) entry which is preliminary data.</text>
</comment>
<evidence type="ECO:0000256" key="2">
    <source>
        <dbReference type="ARBA" id="ARBA00022679"/>
    </source>
</evidence>
<dbReference type="SUPFAM" id="SSF47473">
    <property type="entry name" value="EF-hand"/>
    <property type="match status" value="1"/>
</dbReference>
<evidence type="ECO:0000256" key="4">
    <source>
        <dbReference type="ARBA" id="ARBA00022777"/>
    </source>
</evidence>
<dbReference type="GO" id="GO:0004674">
    <property type="term" value="F:protein serine/threonine kinase activity"/>
    <property type="evidence" value="ECO:0007669"/>
    <property type="project" value="UniProtKB-KW"/>
</dbReference>
<dbReference type="Proteomes" id="UP000734854">
    <property type="component" value="Unassembled WGS sequence"/>
</dbReference>
<dbReference type="GO" id="GO:0005524">
    <property type="term" value="F:ATP binding"/>
    <property type="evidence" value="ECO:0007669"/>
    <property type="project" value="UniProtKB-KW"/>
</dbReference>
<dbReference type="InterPro" id="IPR050205">
    <property type="entry name" value="CDPK_Ser/Thr_kinases"/>
</dbReference>
<dbReference type="GO" id="GO:0005509">
    <property type="term" value="F:calcium ion binding"/>
    <property type="evidence" value="ECO:0007669"/>
    <property type="project" value="InterPro"/>
</dbReference>
<dbReference type="EMBL" id="JACMSC010000017">
    <property type="protein sequence ID" value="KAG6480311.1"/>
    <property type="molecule type" value="Genomic_DNA"/>
</dbReference>
<keyword evidence="4" id="KW-0418">Kinase</keyword>
<evidence type="ECO:0000313" key="7">
    <source>
        <dbReference type="EMBL" id="KAG6480311.1"/>
    </source>
</evidence>